<gene>
    <name evidence="2" type="ORF">BDK51DRAFT_31891</name>
</gene>
<feature type="non-terminal residue" evidence="2">
    <location>
        <position position="996"/>
    </location>
</feature>
<feature type="transmembrane region" description="Helical" evidence="1">
    <location>
        <begin position="34"/>
        <end position="51"/>
    </location>
</feature>
<protein>
    <submittedName>
        <fullName evidence="2">Uncharacterized protein</fullName>
    </submittedName>
</protein>
<name>A0A4V1IRI8_9FUNG</name>
<proteinExistence type="predicted"/>
<evidence type="ECO:0000313" key="2">
    <source>
        <dbReference type="EMBL" id="RKO90207.1"/>
    </source>
</evidence>
<keyword evidence="1" id="KW-0472">Membrane</keyword>
<sequence>MSSSKSLVEKTTQAAAAVGLLVYGQLLAKASGPIFLSGTVYCALSLLFIYASHTLAPHHRPRAFSLLFLLTLLAGDLTRRSLALWRKPAIHDLWVVPTLVNGTGPAISAALGDGECRVQAKLVGEGYSVVYAEREAEGEGVMAVGSWRGVAVGVGGGPWVDEGAEVGCYPAGCRCLSGVARKRTAPSKCRLMRLSDRPLNLTRPAMYFINYWFVCGVEGKGRGLVSTPAVSRILHVKERPKPALVRVADRYELVVVEFAGPVASAVADKSALRAWDDESRARACRRDWDTEEDGRHLYVARAKRWMNRMARKVSPPSWRVPFPALEDDPACPLDGPHPLLDTSSFVATLSTDSGSAPPKVEIVSVDLLPTTLPGFPSPSPSLFSRNRTRTSTPSPRRYAIRLAYPAAWPDNSILNLALNPSRCIDAQTPHGKCDIAPLAIPLRSSPKFNVTLSPRIAPHALRVRVAFSEPVVGVSTAPSKRRRPVLAADAFIATRVRTVPAGWGVRTADVVVPLAVLDVEAVKGDPAAFFVTLRLPNDEYESGDVVVVDVVPDRVAGAVFPGMEVAEAPQELKLVKGVCHASAPSRCIPSDNPSLCPPFTSFTPDVACPYPQISTGDAEDPEGPTLVQSISLFGPAYHALYATVDPQPYVDPGVTVTPATVEPAASFDRPLNTTAPGLYVLTYKAGTKTATRLVHVRAGPPAIAAIKAVDQHTLHVRFSSKIALAGSPAQIADAFELSKGRVARAEMGGADATRTVVLTLADLPDPFQGWITLAVNASDACRDALPPFGSCEGASARARIGGPRLRSVTVHHPAEVVVAFDRAVSPGPAWGVENIDVSRGSASDEDASCELPQDTGDLAESIMVTAVAAVDDRTVRVTVLGLRRGDRVAVRVKEAWVVDREAGEAVPCAVGWSEEDVHVLPSTHATNTTTIPFDTASHHPLAITFQPRFQNLTTFLRLVSALLRALALVALVAFVVPALESAPVLAGAAALVAWNG</sequence>
<dbReference type="AlphaFoldDB" id="A0A4V1IRI8"/>
<evidence type="ECO:0000256" key="1">
    <source>
        <dbReference type="SAM" id="Phobius"/>
    </source>
</evidence>
<keyword evidence="1" id="KW-1133">Transmembrane helix</keyword>
<keyword evidence="3" id="KW-1185">Reference proteome</keyword>
<dbReference type="OrthoDB" id="2108835at2759"/>
<organism evidence="2 3">
    <name type="scientific">Blyttiomyces helicus</name>
    <dbReference type="NCBI Taxonomy" id="388810"/>
    <lineage>
        <taxon>Eukaryota</taxon>
        <taxon>Fungi</taxon>
        <taxon>Fungi incertae sedis</taxon>
        <taxon>Chytridiomycota</taxon>
        <taxon>Chytridiomycota incertae sedis</taxon>
        <taxon>Chytridiomycetes</taxon>
        <taxon>Chytridiomycetes incertae sedis</taxon>
        <taxon>Blyttiomyces</taxon>
    </lineage>
</organism>
<reference evidence="3" key="1">
    <citation type="journal article" date="2018" name="Nat. Microbiol.">
        <title>Leveraging single-cell genomics to expand the fungal tree of life.</title>
        <authorList>
            <person name="Ahrendt S.R."/>
            <person name="Quandt C.A."/>
            <person name="Ciobanu D."/>
            <person name="Clum A."/>
            <person name="Salamov A."/>
            <person name="Andreopoulos B."/>
            <person name="Cheng J.F."/>
            <person name="Woyke T."/>
            <person name="Pelin A."/>
            <person name="Henrissat B."/>
            <person name="Reynolds N.K."/>
            <person name="Benny G.L."/>
            <person name="Smith M.E."/>
            <person name="James T.Y."/>
            <person name="Grigoriev I.V."/>
        </authorList>
    </citation>
    <scope>NUCLEOTIDE SEQUENCE [LARGE SCALE GENOMIC DNA]</scope>
</reference>
<evidence type="ECO:0000313" key="3">
    <source>
        <dbReference type="Proteomes" id="UP000269721"/>
    </source>
</evidence>
<dbReference type="EMBL" id="KZ995674">
    <property type="protein sequence ID" value="RKO90207.1"/>
    <property type="molecule type" value="Genomic_DNA"/>
</dbReference>
<keyword evidence="1" id="KW-0812">Transmembrane</keyword>
<dbReference type="Proteomes" id="UP000269721">
    <property type="component" value="Unassembled WGS sequence"/>
</dbReference>
<accession>A0A4V1IRI8</accession>